<proteinExistence type="predicted"/>
<organism evidence="2 3">
    <name type="scientific">Paenibacillus vulneris</name>
    <dbReference type="NCBI Taxonomy" id="1133364"/>
    <lineage>
        <taxon>Bacteria</taxon>
        <taxon>Bacillati</taxon>
        <taxon>Bacillota</taxon>
        <taxon>Bacilli</taxon>
        <taxon>Bacillales</taxon>
        <taxon>Paenibacillaceae</taxon>
        <taxon>Paenibacillus</taxon>
    </lineage>
</organism>
<accession>A0ABW3UG67</accession>
<reference evidence="3" key="1">
    <citation type="journal article" date="2019" name="Int. J. Syst. Evol. Microbiol.">
        <title>The Global Catalogue of Microorganisms (GCM) 10K type strain sequencing project: providing services to taxonomists for standard genome sequencing and annotation.</title>
        <authorList>
            <consortium name="The Broad Institute Genomics Platform"/>
            <consortium name="The Broad Institute Genome Sequencing Center for Infectious Disease"/>
            <person name="Wu L."/>
            <person name="Ma J."/>
        </authorList>
    </citation>
    <scope>NUCLEOTIDE SEQUENCE [LARGE SCALE GENOMIC DNA]</scope>
    <source>
        <strain evidence="3">CCUG 53270</strain>
    </source>
</reference>
<dbReference type="EMBL" id="JBHTLU010000012">
    <property type="protein sequence ID" value="MFD1219575.1"/>
    <property type="molecule type" value="Genomic_DNA"/>
</dbReference>
<evidence type="ECO:0000313" key="3">
    <source>
        <dbReference type="Proteomes" id="UP001597180"/>
    </source>
</evidence>
<dbReference type="PANTHER" id="PTHR39639:SF1">
    <property type="entry name" value="DUF262 DOMAIN-CONTAINING PROTEIN"/>
    <property type="match status" value="1"/>
</dbReference>
<evidence type="ECO:0000313" key="2">
    <source>
        <dbReference type="EMBL" id="MFD1219575.1"/>
    </source>
</evidence>
<dbReference type="PANTHER" id="PTHR39639">
    <property type="entry name" value="CHROMOSOME 16, WHOLE GENOME SHOTGUN SEQUENCE"/>
    <property type="match status" value="1"/>
</dbReference>
<dbReference type="InterPro" id="IPR004919">
    <property type="entry name" value="GmrSD_N"/>
</dbReference>
<comment type="caution">
    <text evidence="2">The sequence shown here is derived from an EMBL/GenBank/DDBJ whole genome shotgun (WGS) entry which is preliminary data.</text>
</comment>
<protein>
    <submittedName>
        <fullName evidence="2">DUF262 domain-containing protein</fullName>
    </submittedName>
</protein>
<gene>
    <name evidence="2" type="ORF">ACFQ4B_05560</name>
</gene>
<keyword evidence="3" id="KW-1185">Reference proteome</keyword>
<dbReference type="RefSeq" id="WP_345595000.1">
    <property type="nucleotide sequence ID" value="NZ_BAABJG010000055.1"/>
</dbReference>
<dbReference type="Proteomes" id="UP001597180">
    <property type="component" value="Unassembled WGS sequence"/>
</dbReference>
<dbReference type="Pfam" id="PF03235">
    <property type="entry name" value="GmrSD_N"/>
    <property type="match status" value="1"/>
</dbReference>
<evidence type="ECO:0000259" key="1">
    <source>
        <dbReference type="Pfam" id="PF03235"/>
    </source>
</evidence>
<name>A0ABW3UG67_9BACL</name>
<feature type="domain" description="GmrSD restriction endonucleases N-terminal" evidence="1">
    <location>
        <begin position="124"/>
        <end position="254"/>
    </location>
</feature>
<sequence length="266" mass="31464">MARGKKKVELTPEELQNQSLARELRDLTECIHLIPEPREILQTGTQVRIGALEDVMIEEVLMDGKVYKIDYTSVNTNYGNPIRNEHQKRFVKWLDVRKMPQSDVQTLCKRDDLQLSYSNRHMGDIFSKAYHFGIDFDPDYQREHVWSLEDKVSLIDSIYNNIDIGKFVYVHLGYSVEKMYEILDGKQRIRAILDFYEDKFPYNGLYFSEMTNRDQDHFENYPISCAEVREATRAQKLRYFIKLNTGGRIMSTEHLDKVRLMLNETE</sequence>